<evidence type="ECO:0000256" key="1">
    <source>
        <dbReference type="PIRSR" id="PIRSR640198-1"/>
    </source>
</evidence>
<organism evidence="4 5">
    <name type="scientific">Shinella granuli</name>
    <dbReference type="NCBI Taxonomy" id="323621"/>
    <lineage>
        <taxon>Bacteria</taxon>
        <taxon>Pseudomonadati</taxon>
        <taxon>Pseudomonadota</taxon>
        <taxon>Alphaproteobacteria</taxon>
        <taxon>Hyphomicrobiales</taxon>
        <taxon>Rhizobiaceae</taxon>
        <taxon>Shinella</taxon>
    </lineage>
</organism>
<evidence type="ECO:0000259" key="3">
    <source>
        <dbReference type="PROSITE" id="PS51459"/>
    </source>
</evidence>
<dbReference type="AlphaFoldDB" id="A0A4R2C877"/>
<dbReference type="PROSITE" id="PS51459">
    <property type="entry name" value="FIDO"/>
    <property type="match status" value="1"/>
</dbReference>
<protein>
    <submittedName>
        <fullName evidence="4">Fic/DOC family protein</fullName>
    </submittedName>
</protein>
<reference evidence="4 5" key="1">
    <citation type="submission" date="2019-03" db="EMBL/GenBank/DDBJ databases">
        <title>Genomic Encyclopedia of Type Strains, Phase IV (KMG-IV): sequencing the most valuable type-strain genomes for metagenomic binning, comparative biology and taxonomic classification.</title>
        <authorList>
            <person name="Goeker M."/>
        </authorList>
    </citation>
    <scope>NUCLEOTIDE SEQUENCE [LARGE SCALE GENOMIC DNA]</scope>
    <source>
        <strain evidence="4 5">DSM 18401</strain>
    </source>
</reference>
<keyword evidence="2" id="KW-0547">Nucleotide-binding</keyword>
<sequence length="329" mass="37517">MTRSQRQARAAVNTYRWLSEMPIDRPISEDFVLDLHRRLVTGCDDDHCEPGRLRADEHNVTFGTPRHRGAQGGRECSSAFSELMNAANTAFKDHDILLQASAIHYHMGAMHPFGDGNGRTARALEAFVLQKAGLRNTLFIALSNYYYDEKEGYLTVLADAGQNGHDLTSFFKFTLTGIKKQCDRLLREINLEIRKALFRDMAYDLFNRMTSTRKRVIAKRQVALLNYTLDNGAVEVDQLFNSLRPLYINLGDPWSAYVRDVINLKDLGALRIQRRNKQDDVVVVVNLDWPQEMSGSEALKKLHHLPRPKTYKFMQRQLGDEINGASQAS</sequence>
<dbReference type="InterPro" id="IPR003812">
    <property type="entry name" value="Fido"/>
</dbReference>
<feature type="binding site" evidence="2">
    <location>
        <begin position="115"/>
        <end position="122"/>
    </location>
    <ligand>
        <name>ATP</name>
        <dbReference type="ChEBI" id="CHEBI:30616"/>
    </ligand>
</feature>
<dbReference type="EMBL" id="SLVX01000031">
    <property type="protein sequence ID" value="TCN34944.1"/>
    <property type="molecule type" value="Genomic_DNA"/>
</dbReference>
<feature type="domain" description="Fido" evidence="3">
    <location>
        <begin position="27"/>
        <end position="176"/>
    </location>
</feature>
<name>A0A4R2C877_SHIGR</name>
<proteinExistence type="predicted"/>
<feature type="active site" evidence="1">
    <location>
        <position position="111"/>
    </location>
</feature>
<dbReference type="PANTHER" id="PTHR13504">
    <property type="entry name" value="FIDO DOMAIN-CONTAINING PROTEIN DDB_G0283145"/>
    <property type="match status" value="1"/>
</dbReference>
<dbReference type="InterPro" id="IPR036597">
    <property type="entry name" value="Fido-like_dom_sf"/>
</dbReference>
<comment type="caution">
    <text evidence="4">The sequence shown here is derived from an EMBL/GenBank/DDBJ whole genome shotgun (WGS) entry which is preliminary data.</text>
</comment>
<dbReference type="InterPro" id="IPR040198">
    <property type="entry name" value="Fido_containing"/>
</dbReference>
<dbReference type="Proteomes" id="UP000295351">
    <property type="component" value="Unassembled WGS sequence"/>
</dbReference>
<accession>A0A4R2C877</accession>
<dbReference type="SUPFAM" id="SSF140931">
    <property type="entry name" value="Fic-like"/>
    <property type="match status" value="1"/>
</dbReference>
<gene>
    <name evidence="4" type="ORF">EV665_13123</name>
</gene>
<keyword evidence="2" id="KW-0067">ATP-binding</keyword>
<evidence type="ECO:0000256" key="2">
    <source>
        <dbReference type="PIRSR" id="PIRSR640198-2"/>
    </source>
</evidence>
<keyword evidence="5" id="KW-1185">Reference proteome</keyword>
<evidence type="ECO:0000313" key="5">
    <source>
        <dbReference type="Proteomes" id="UP000295351"/>
    </source>
</evidence>
<dbReference type="GO" id="GO:0005524">
    <property type="term" value="F:ATP binding"/>
    <property type="evidence" value="ECO:0007669"/>
    <property type="project" value="UniProtKB-KW"/>
</dbReference>
<dbReference type="Gene3D" id="1.10.3290.10">
    <property type="entry name" value="Fido-like domain"/>
    <property type="match status" value="1"/>
</dbReference>
<evidence type="ECO:0000313" key="4">
    <source>
        <dbReference type="EMBL" id="TCN34944.1"/>
    </source>
</evidence>
<dbReference type="Pfam" id="PF02661">
    <property type="entry name" value="Fic"/>
    <property type="match status" value="1"/>
</dbReference>
<dbReference type="PANTHER" id="PTHR13504:SF38">
    <property type="entry name" value="FIDO DOMAIN-CONTAINING PROTEIN"/>
    <property type="match status" value="1"/>
</dbReference>